<keyword evidence="4 6" id="KW-1133">Transmembrane helix</keyword>
<keyword evidence="8" id="KW-1185">Reference proteome</keyword>
<dbReference type="PANTHER" id="PTHR30086">
    <property type="entry name" value="ARGININE EXPORTER PROTEIN ARGO"/>
    <property type="match status" value="1"/>
</dbReference>
<feature type="transmembrane region" description="Helical" evidence="6">
    <location>
        <begin position="68"/>
        <end position="86"/>
    </location>
</feature>
<feature type="transmembrane region" description="Helical" evidence="6">
    <location>
        <begin position="179"/>
        <end position="203"/>
    </location>
</feature>
<reference evidence="7" key="1">
    <citation type="submission" date="2020-08" db="EMBL/GenBank/DDBJ databases">
        <title>Genomic Encyclopedia of Type Strains, Phase IV (KMG-IV): sequencing the most valuable type-strain genomes for metagenomic binning, comparative biology and taxonomic classification.</title>
        <authorList>
            <person name="Goeker M."/>
        </authorList>
    </citation>
    <scope>NUCLEOTIDE SEQUENCE [LARGE SCALE GENOMIC DNA]</scope>
    <source>
        <strain evidence="7">DSM 105040</strain>
    </source>
</reference>
<gene>
    <name evidence="7" type="ORF">GGR17_001991</name>
</gene>
<dbReference type="AlphaFoldDB" id="A0A840CDM4"/>
<sequence>MISAAATGFFTAFSLILAIGAQNAFVLRQGLLRAHVFWLALLCALSDALLIAAGVAGFGAVVGLYPGLPRLMALGGAAFLAAYGALRFRAAWRGDYAMVLSGQSAGLWPTLAAGAAFTWLNPHVYLDTLGLIGAISTQYQPVAQKLAFAGAAMASSFTFFFGLGYGARVLAPVMRSPRAWQIFDVIVGAVMWAIAASLLSGALQENI</sequence>
<dbReference type="GO" id="GO:0015171">
    <property type="term" value="F:amino acid transmembrane transporter activity"/>
    <property type="evidence" value="ECO:0007669"/>
    <property type="project" value="TreeGrafter"/>
</dbReference>
<evidence type="ECO:0000256" key="3">
    <source>
        <dbReference type="ARBA" id="ARBA00022692"/>
    </source>
</evidence>
<evidence type="ECO:0000256" key="4">
    <source>
        <dbReference type="ARBA" id="ARBA00022989"/>
    </source>
</evidence>
<organism evidence="7 8">
    <name type="scientific">Actibacterium naphthalenivorans</name>
    <dbReference type="NCBI Taxonomy" id="1614693"/>
    <lineage>
        <taxon>Bacteria</taxon>
        <taxon>Pseudomonadati</taxon>
        <taxon>Pseudomonadota</taxon>
        <taxon>Alphaproteobacteria</taxon>
        <taxon>Rhodobacterales</taxon>
        <taxon>Roseobacteraceae</taxon>
        <taxon>Actibacterium</taxon>
    </lineage>
</organism>
<comment type="subcellular location">
    <subcellularLocation>
        <location evidence="1">Cell membrane</location>
        <topology evidence="1">Multi-pass membrane protein</topology>
    </subcellularLocation>
</comment>
<dbReference type="EMBL" id="JACIEQ010000002">
    <property type="protein sequence ID" value="MBB4022182.1"/>
    <property type="molecule type" value="Genomic_DNA"/>
</dbReference>
<dbReference type="Pfam" id="PF01810">
    <property type="entry name" value="LysE"/>
    <property type="match status" value="1"/>
</dbReference>
<keyword evidence="5 6" id="KW-0472">Membrane</keyword>
<dbReference type="RefSeq" id="WP_037206510.1">
    <property type="nucleotide sequence ID" value="NZ_JACIEQ010000002.1"/>
</dbReference>
<accession>A0A840CDM4</accession>
<proteinExistence type="predicted"/>
<dbReference type="GO" id="GO:0005886">
    <property type="term" value="C:plasma membrane"/>
    <property type="evidence" value="ECO:0007669"/>
    <property type="project" value="UniProtKB-SubCell"/>
</dbReference>
<keyword evidence="2" id="KW-1003">Cell membrane</keyword>
<protein>
    <submittedName>
        <fullName evidence="7">L-lysine exporter family protein LysE/ArgO</fullName>
    </submittedName>
</protein>
<name>A0A840CDM4_9RHOB</name>
<evidence type="ECO:0000256" key="2">
    <source>
        <dbReference type="ARBA" id="ARBA00022475"/>
    </source>
</evidence>
<evidence type="ECO:0000256" key="1">
    <source>
        <dbReference type="ARBA" id="ARBA00004651"/>
    </source>
</evidence>
<feature type="transmembrane region" description="Helical" evidence="6">
    <location>
        <begin position="146"/>
        <end position="167"/>
    </location>
</feature>
<evidence type="ECO:0000313" key="7">
    <source>
        <dbReference type="EMBL" id="MBB4022182.1"/>
    </source>
</evidence>
<dbReference type="InterPro" id="IPR001123">
    <property type="entry name" value="LeuE-type"/>
</dbReference>
<comment type="caution">
    <text evidence="7">The sequence shown here is derived from an EMBL/GenBank/DDBJ whole genome shotgun (WGS) entry which is preliminary data.</text>
</comment>
<dbReference type="Proteomes" id="UP000585681">
    <property type="component" value="Unassembled WGS sequence"/>
</dbReference>
<feature type="transmembrane region" description="Helical" evidence="6">
    <location>
        <begin position="36"/>
        <end position="61"/>
    </location>
</feature>
<evidence type="ECO:0000256" key="6">
    <source>
        <dbReference type="SAM" id="Phobius"/>
    </source>
</evidence>
<evidence type="ECO:0000313" key="8">
    <source>
        <dbReference type="Proteomes" id="UP000585681"/>
    </source>
</evidence>
<evidence type="ECO:0000256" key="5">
    <source>
        <dbReference type="ARBA" id="ARBA00023136"/>
    </source>
</evidence>
<keyword evidence="3 6" id="KW-0812">Transmembrane</keyword>
<dbReference type="PANTHER" id="PTHR30086:SF20">
    <property type="entry name" value="ARGININE EXPORTER PROTEIN ARGO-RELATED"/>
    <property type="match status" value="1"/>
</dbReference>